<accession>A0AAD9W6Y0</accession>
<dbReference type="EMBL" id="JAUJFL010000001">
    <property type="protein sequence ID" value="KAK2613337.1"/>
    <property type="molecule type" value="Genomic_DNA"/>
</dbReference>
<comment type="caution">
    <text evidence="2">The sequence shown here is derived from an EMBL/GenBank/DDBJ whole genome shotgun (WGS) entry which is preliminary data.</text>
</comment>
<protein>
    <submittedName>
        <fullName evidence="2">Uncharacterized protein</fullName>
    </submittedName>
</protein>
<evidence type="ECO:0000313" key="2">
    <source>
        <dbReference type="EMBL" id="KAK2613337.1"/>
    </source>
</evidence>
<evidence type="ECO:0000313" key="3">
    <source>
        <dbReference type="Proteomes" id="UP001265746"/>
    </source>
</evidence>
<keyword evidence="3" id="KW-1185">Reference proteome</keyword>
<keyword evidence="1" id="KW-1133">Transmembrane helix</keyword>
<evidence type="ECO:0000256" key="1">
    <source>
        <dbReference type="SAM" id="Phobius"/>
    </source>
</evidence>
<sequence>MAVNPQREAEIRQIWPDIENINNDEYRHWLSYLDLLSSAIFAWSRDRNPPRALFECATASLDVTLDMVSQLRDLTAQRWGPHPRIDNVEDMTRAEIVEKIKTQNLLGLGGQAENSILNALCLAISLWTTVEIGVYEESGLSGTKKVNSWAPNMTLAQLLSNTFPKTPPPSSLNVQSMILHPKLTMEYLCTFHSFDWLFTHDLSEHLDIRWAGSQNNRKPILMIYRHKVFLRNEIAENLRGTRRSKLPIDVVEEALDTLNLLFPYDDHRTRRLLRAKNQEAVFYDLAWCGRGRSLDLRRYVYWGERIAQLSEISKGELLGFSQLLPDRDGRNLMQTVNFWTAAGVAVFTIFSLVFGGLSIAFAKWSYDVSQIAYELALAQACAAADAETQLPRFCHGNVSVTG</sequence>
<keyword evidence="1" id="KW-0812">Transmembrane</keyword>
<feature type="transmembrane region" description="Helical" evidence="1">
    <location>
        <begin position="338"/>
        <end position="362"/>
    </location>
</feature>
<reference evidence="2" key="1">
    <citation type="submission" date="2023-06" db="EMBL/GenBank/DDBJ databases">
        <authorList>
            <person name="Noh H."/>
        </authorList>
    </citation>
    <scope>NUCLEOTIDE SEQUENCE</scope>
    <source>
        <strain evidence="2">DUCC20226</strain>
    </source>
</reference>
<name>A0AAD9W6Y0_PHOAM</name>
<gene>
    <name evidence="2" type="ORF">N8I77_000255</name>
</gene>
<dbReference type="AlphaFoldDB" id="A0AAD9W6Y0"/>
<dbReference type="Proteomes" id="UP001265746">
    <property type="component" value="Unassembled WGS sequence"/>
</dbReference>
<keyword evidence="1" id="KW-0472">Membrane</keyword>
<organism evidence="2 3">
    <name type="scientific">Phomopsis amygdali</name>
    <name type="common">Fusicoccum amygdali</name>
    <dbReference type="NCBI Taxonomy" id="1214568"/>
    <lineage>
        <taxon>Eukaryota</taxon>
        <taxon>Fungi</taxon>
        <taxon>Dikarya</taxon>
        <taxon>Ascomycota</taxon>
        <taxon>Pezizomycotina</taxon>
        <taxon>Sordariomycetes</taxon>
        <taxon>Sordariomycetidae</taxon>
        <taxon>Diaporthales</taxon>
        <taxon>Diaporthaceae</taxon>
        <taxon>Diaporthe</taxon>
    </lineage>
</organism>
<proteinExistence type="predicted"/>